<gene>
    <name evidence="2" type="ORF">LBW55_07635</name>
</gene>
<dbReference type="EMBL" id="JAIVEX010000003">
    <property type="protein sequence ID" value="MDB0521483.1"/>
    <property type="molecule type" value="Genomic_DNA"/>
</dbReference>
<comment type="caution">
    <text evidence="2">The sequence shown here is derived from an EMBL/GenBank/DDBJ whole genome shotgun (WGS) entry which is preliminary data.</text>
</comment>
<accession>A0AAE3NFK4</accession>
<dbReference type="Proteomes" id="UP001143674">
    <property type="component" value="Unassembled WGS sequence"/>
</dbReference>
<name>A0AAE3NFK4_RALSL</name>
<protein>
    <recommendedName>
        <fullName evidence="4">Outer membrane lipoprotein-sorting protein</fullName>
    </recommendedName>
</protein>
<evidence type="ECO:0000313" key="3">
    <source>
        <dbReference type="Proteomes" id="UP001143674"/>
    </source>
</evidence>
<evidence type="ECO:0008006" key="4">
    <source>
        <dbReference type="Google" id="ProtNLM"/>
    </source>
</evidence>
<dbReference type="Gene3D" id="2.50.20.10">
    <property type="entry name" value="Lipoprotein localisation LolA/LolB/LppX"/>
    <property type="match status" value="1"/>
</dbReference>
<sequence>MPSVAQIVEKNAAARGGADAWHKIDSMVWIGHVESGNAPAQFVLAMKRPNKTRFEIVAMNRMALRVYDGTEGWKLRPMRRGEGPNVQPYTPEELKFAHDEQVIDGLLIDHAAKDIVIALEGTDEVEGRKAYRLNVRMPSGATRHVWVDAETFLEIKYEREARGVAGQPVKVTVFYRNYQAINAVKLPLVIESTAGSGQASDKLVIDKVQFNPKLDDSLFARPLVASDRSRSVQVRPDAGPASALPGGVPVQ</sequence>
<dbReference type="AlphaFoldDB" id="A0AAE3NFK4"/>
<evidence type="ECO:0000256" key="1">
    <source>
        <dbReference type="SAM" id="MobiDB-lite"/>
    </source>
</evidence>
<reference evidence="2" key="1">
    <citation type="submission" date="2021-09" db="EMBL/GenBank/DDBJ databases">
        <title>Genomic analysis of Ralstonia spp.</title>
        <authorList>
            <person name="Aburjaile F."/>
            <person name="Ariute J.C."/>
            <person name="Pais A.K.L."/>
            <person name="Albuquerque G.M.R."/>
            <person name="Silva A.M.F."/>
            <person name="Brenig B."/>
            <person name="Azevedo V."/>
            <person name="Matiuzzi M."/>
            <person name="Ramos R."/>
            <person name="Goes-Neto A."/>
            <person name="Soares S."/>
            <person name="Iseppon A.M.B."/>
            <person name="Souza E."/>
            <person name="Gama M."/>
        </authorList>
    </citation>
    <scope>NUCLEOTIDE SEQUENCE</scope>
    <source>
        <strain evidence="2">B4</strain>
    </source>
</reference>
<feature type="region of interest" description="Disordered" evidence="1">
    <location>
        <begin position="230"/>
        <end position="251"/>
    </location>
</feature>
<organism evidence="2 3">
    <name type="scientific">Ralstonia solanacearum</name>
    <name type="common">Pseudomonas solanacearum</name>
    <dbReference type="NCBI Taxonomy" id="305"/>
    <lineage>
        <taxon>Bacteria</taxon>
        <taxon>Pseudomonadati</taxon>
        <taxon>Pseudomonadota</taxon>
        <taxon>Betaproteobacteria</taxon>
        <taxon>Burkholderiales</taxon>
        <taxon>Burkholderiaceae</taxon>
        <taxon>Ralstonia</taxon>
        <taxon>Ralstonia solanacearum species complex</taxon>
    </lineage>
</organism>
<proteinExistence type="predicted"/>
<evidence type="ECO:0000313" key="2">
    <source>
        <dbReference type="EMBL" id="MDB0521483.1"/>
    </source>
</evidence>